<dbReference type="RefSeq" id="WP_280624961.1">
    <property type="nucleotide sequence ID" value="NZ_CP123504.1"/>
</dbReference>
<accession>A0AA95GMY0</accession>
<name>A0AA95GMY0_9GAMM</name>
<organism evidence="2 3">
    <name type="scientific">Arsenophonus nasoniae</name>
    <name type="common">son-killer infecting Nasonia vitripennis</name>
    <dbReference type="NCBI Taxonomy" id="638"/>
    <lineage>
        <taxon>Bacteria</taxon>
        <taxon>Pseudomonadati</taxon>
        <taxon>Pseudomonadota</taxon>
        <taxon>Gammaproteobacteria</taxon>
        <taxon>Enterobacterales</taxon>
        <taxon>Morganellaceae</taxon>
        <taxon>Arsenophonus</taxon>
    </lineage>
</organism>
<evidence type="ECO:0000259" key="1">
    <source>
        <dbReference type="Pfam" id="PF15645"/>
    </source>
</evidence>
<sequence length="1612" mass="185830">MKVASNAFKLNYISVDDKVSNKKELFEKNNNQEILNEVNSGVVNLDEKNVNTNNLSLIINQNISKEREIREASLPKFHNSIKIDKLINLIIKIINNINKQIDIKNTNEYIELKTEIYKLRKKISNDKILASGLEDLTNVNNLLKKEIQAHEYDAAIYSRILNLAQESTTINQIYNMGNQINSEPLSSIKGKIYEIANIILSFSDINENESEENINKQKEILIKKLDDFLISIDSSHLLVENQFLNTVENDINNKLNNISSTPIRFELNKIYQEVINSYFDKIDINEQRELLVNIHKINIVTRLFNEKYRFNQNSDKHNLPIEVISVYALWLLYSIYETDQHAFGNLSIEDVVNTEIIYNYIDDNNNIKFDTFNIFEYLTRHIEEINSPLINKKNINIKFPTEYRAELINYLNEEAINLKKQVDMLKSIDLLKQKKDKLLEKMPHLENYLAKYLVQQSEKYNINHTSLDDLVTFYYKSYSFNPEVESLQKYYYPPIEKTYTVRDILLGRERKWLSENLDYKLDEVLGAIYPAQYTKPLINKINSANIQNSYIDEMEKIKKNDEIKKQFYDYLEHVLTTYGKKDVLYYLVENSPGLLVFPDKDRGPVTGIDKTINGINSENTPVAVISIFTGECLHYPSFRDFKRAITKSEKLKSWANFHFDNYSELDHSKLKLNRENIDYSFLFESIIDFNIKKADILIKTHTEALLIELFSRLENIIFLYSLFSIAMGPVTGFIYSSILAASPAFMKAAISDKEEEYKNYLKEGIMNVLAEIAGTVTSEVITRSLTKVVSLYSEFKFKRRVIHYDKKGMTRLIHDFQKDHFDMKITLSPEKNENRVLLGVEEKFNPNNLTADIPAEKYLTELHSNPSIAKKIDEPITEDDSSITAIAKYMHDHDMIDIRYRGVSIWNNAQDESPMNHLTVVGKKDNKEYVFDLTAHRFKNIDNSSLDGPLILEESMWEKRYREAFPKKLIKYKDFAGEQMAVANFRLYFNQSAIDIIDVIEGTKTLNSPDWYIKELTTKTDINPTINYIINKNPLLNVVHAIELHGTTYKNNWEYISDVLYRSHKIDEQYKEPLIRGLSAIARDSNAKNIFDPSMRILRSYRQVRSMNDLIQAKAGEILFFYTENDKLVYMLVSLGNGLFSGNNNSKLGAYLNNSNSIIMAEQIGNFVDDKIERYAPELGKLKVYAAQPYGSTLPQNTIKDVALEALKKESIDSELPEFMTRILGDAQELTSEQIAVFQEDLRAILTADNNKTSVSSLLTNIKNIDNVTQLSALPSGRLIFFYNSDYSLKSMMISLGEGKFVISQGDHIGLATKQLHDIVSVDQFARVAGGRFNYTNIVTGTINLQRIRQKTLLGQNSVFNLEGNKLFIKPEGRPSIINYMDSTELSNIIEGLAIKLYGLNNWQKVETIELQSCFGGLGSIPSGQVIAHKLDKTVIVHAFSIEKGFVVKNYESAPTPKIYEADVYLSDDDLKLAMQQSLANSEFWQQLILLFKNSDKLINRVNDNKFGLKDVSGHLVFDMAKLILKKMDLDDFLSSHPEYYGFNGKEFNDIFRRLKKILDSTEFTNSVQFAEFIMNLISFNKYSYTIADKFLSSNLLAVELINKSLENDSLK</sequence>
<dbReference type="EMBL" id="CP123504">
    <property type="protein sequence ID" value="WGM01468.1"/>
    <property type="molecule type" value="Genomic_DNA"/>
</dbReference>
<evidence type="ECO:0000313" key="2">
    <source>
        <dbReference type="EMBL" id="WGM01468.1"/>
    </source>
</evidence>
<dbReference type="InterPro" id="IPR028907">
    <property type="entry name" value="Tox-PLDMTX_dom"/>
</dbReference>
<dbReference type="Gene3D" id="3.10.670.10">
    <property type="entry name" value="Secreted effector protein ssei"/>
    <property type="match status" value="1"/>
</dbReference>
<protein>
    <recommendedName>
        <fullName evidence="1">Tox-PLDMTX domain-containing protein</fullName>
    </recommendedName>
</protein>
<dbReference type="Pfam" id="PF15645">
    <property type="entry name" value="Tox-PLDMTX"/>
    <property type="match status" value="1"/>
</dbReference>
<evidence type="ECO:0000313" key="3">
    <source>
        <dbReference type="Proteomes" id="UP001177595"/>
    </source>
</evidence>
<proteinExistence type="predicted"/>
<dbReference type="Proteomes" id="UP001177595">
    <property type="component" value="Chromosome"/>
</dbReference>
<feature type="domain" description="Tox-PLDMTX" evidence="1">
    <location>
        <begin position="875"/>
        <end position="1012"/>
    </location>
</feature>
<gene>
    <name evidence="2" type="ORF">QE210_16970</name>
</gene>
<reference evidence="2" key="1">
    <citation type="submission" date="2023-04" db="EMBL/GenBank/DDBJ databases">
        <title>Genome dynamics across the evolutionary transition to endosymbiosis.</title>
        <authorList>
            <person name="Siozios S."/>
            <person name="Nadal-Jimenez P."/>
            <person name="Azagi T."/>
            <person name="Sprong H."/>
            <person name="Frost C.L."/>
            <person name="Parratt S.R."/>
            <person name="Taylor G."/>
            <person name="Brettell L."/>
            <person name="Lew K.C."/>
            <person name="Croft L."/>
            <person name="King K.C."/>
            <person name="Brockhurst M.A."/>
            <person name="Hypsa V."/>
            <person name="Novakova E."/>
            <person name="Darby A.C."/>
            <person name="Hurst G.D.D."/>
        </authorList>
    </citation>
    <scope>NUCLEOTIDE SEQUENCE</scope>
    <source>
        <strain evidence="2">APv</strain>
    </source>
</reference>